<gene>
    <name evidence="4" type="ORF">CERSUDRAFT_45721</name>
</gene>
<keyword evidence="5" id="KW-1185">Reference proteome</keyword>
<protein>
    <recommendedName>
        <fullName evidence="3">DUF6534 domain-containing protein</fullName>
    </recommendedName>
</protein>
<dbReference type="OrthoDB" id="3183258at2759"/>
<accession>M2RNR6</accession>
<dbReference type="PANTHER" id="PTHR40465:SF1">
    <property type="entry name" value="DUF6534 DOMAIN-CONTAINING PROTEIN"/>
    <property type="match status" value="1"/>
</dbReference>
<evidence type="ECO:0000259" key="3">
    <source>
        <dbReference type="Pfam" id="PF20152"/>
    </source>
</evidence>
<dbReference type="HOGENOM" id="CLU_821361_0_0_1"/>
<feature type="compositionally biased region" description="Basic and acidic residues" evidence="1">
    <location>
        <begin position="1"/>
        <end position="10"/>
    </location>
</feature>
<feature type="region of interest" description="Disordered" evidence="1">
    <location>
        <begin position="1"/>
        <end position="23"/>
    </location>
</feature>
<feature type="transmembrane region" description="Helical" evidence="2">
    <location>
        <begin position="100"/>
        <end position="121"/>
    </location>
</feature>
<feature type="transmembrane region" description="Helical" evidence="2">
    <location>
        <begin position="169"/>
        <end position="198"/>
    </location>
</feature>
<dbReference type="AlphaFoldDB" id="M2RNR6"/>
<dbReference type="InterPro" id="IPR045339">
    <property type="entry name" value="DUF6534"/>
</dbReference>
<dbReference type="PANTHER" id="PTHR40465">
    <property type="entry name" value="CHROMOSOME 1, WHOLE GENOME SHOTGUN SEQUENCE"/>
    <property type="match status" value="1"/>
</dbReference>
<evidence type="ECO:0000256" key="2">
    <source>
        <dbReference type="SAM" id="Phobius"/>
    </source>
</evidence>
<keyword evidence="2" id="KW-0812">Transmembrane</keyword>
<feature type="transmembrane region" description="Helical" evidence="2">
    <location>
        <begin position="65"/>
        <end position="88"/>
    </location>
</feature>
<proteinExistence type="predicted"/>
<feature type="domain" description="DUF6534" evidence="3">
    <location>
        <begin position="207"/>
        <end position="276"/>
    </location>
</feature>
<evidence type="ECO:0000313" key="5">
    <source>
        <dbReference type="Proteomes" id="UP000016930"/>
    </source>
</evidence>
<keyword evidence="2" id="KW-0472">Membrane</keyword>
<dbReference type="Pfam" id="PF20152">
    <property type="entry name" value="DUF6534"/>
    <property type="match status" value="1"/>
</dbReference>
<name>M2RNR6_CERS8</name>
<evidence type="ECO:0000313" key="4">
    <source>
        <dbReference type="EMBL" id="EMD40087.1"/>
    </source>
</evidence>
<evidence type="ECO:0000256" key="1">
    <source>
        <dbReference type="SAM" id="MobiDB-lite"/>
    </source>
</evidence>
<reference evidence="4 5" key="1">
    <citation type="journal article" date="2012" name="Proc. Natl. Acad. Sci. U.S.A.">
        <title>Comparative genomics of Ceriporiopsis subvermispora and Phanerochaete chrysosporium provide insight into selective ligninolysis.</title>
        <authorList>
            <person name="Fernandez-Fueyo E."/>
            <person name="Ruiz-Duenas F.J."/>
            <person name="Ferreira P."/>
            <person name="Floudas D."/>
            <person name="Hibbett D.S."/>
            <person name="Canessa P."/>
            <person name="Larrondo L.F."/>
            <person name="James T.Y."/>
            <person name="Seelenfreund D."/>
            <person name="Lobos S."/>
            <person name="Polanco R."/>
            <person name="Tello M."/>
            <person name="Honda Y."/>
            <person name="Watanabe T."/>
            <person name="Watanabe T."/>
            <person name="Ryu J.S."/>
            <person name="Kubicek C.P."/>
            <person name="Schmoll M."/>
            <person name="Gaskell J."/>
            <person name="Hammel K.E."/>
            <person name="St John F.J."/>
            <person name="Vanden Wymelenberg A."/>
            <person name="Sabat G."/>
            <person name="Splinter BonDurant S."/>
            <person name="Syed K."/>
            <person name="Yadav J.S."/>
            <person name="Doddapaneni H."/>
            <person name="Subramanian V."/>
            <person name="Lavin J.L."/>
            <person name="Oguiza J.A."/>
            <person name="Perez G."/>
            <person name="Pisabarro A.G."/>
            <person name="Ramirez L."/>
            <person name="Santoyo F."/>
            <person name="Master E."/>
            <person name="Coutinho P.M."/>
            <person name="Henrissat B."/>
            <person name="Lombard V."/>
            <person name="Magnuson J.K."/>
            <person name="Kuees U."/>
            <person name="Hori C."/>
            <person name="Igarashi K."/>
            <person name="Samejima M."/>
            <person name="Held B.W."/>
            <person name="Barry K.W."/>
            <person name="LaButti K.M."/>
            <person name="Lapidus A."/>
            <person name="Lindquist E.A."/>
            <person name="Lucas S.M."/>
            <person name="Riley R."/>
            <person name="Salamov A.A."/>
            <person name="Hoffmeister D."/>
            <person name="Schwenk D."/>
            <person name="Hadar Y."/>
            <person name="Yarden O."/>
            <person name="de Vries R.P."/>
            <person name="Wiebenga A."/>
            <person name="Stenlid J."/>
            <person name="Eastwood D."/>
            <person name="Grigoriev I.V."/>
            <person name="Berka R.M."/>
            <person name="Blanchette R.A."/>
            <person name="Kersten P."/>
            <person name="Martinez A.T."/>
            <person name="Vicuna R."/>
            <person name="Cullen D."/>
        </authorList>
    </citation>
    <scope>NUCLEOTIDE SEQUENCE [LARGE SCALE GENOMIC DNA]</scope>
    <source>
        <strain evidence="4 5">B</strain>
    </source>
</reference>
<sequence length="338" mass="37594">MYLGADDRSGLHPTSPSRWTPLPLPEPHLTASLASRHGLACSNHVRCIVFSNCRGFLTPIRYGPILIGTVFNIMLYGIMVTQTFLYFTVYTRDKLWMKSFVCLLFLCDTLNSAFDIAFIYVPLVNKFGIYFCITQHTNSTLTTSQAIIALQVQLFFAWRVKVLTGSVTAVTVIAVCSLVQFLGGLGTAIAVGMIPEFVQFQRFKSIRKHRTGFAATDDVVNRIIRMTVQTGLITALCAIVDLIAYLSSSSGLHLVFNIPLAKLYTNSLMSSLNSRAGWRYGSSQSAALHHVDGSLRSESSKDRQSDMRRPVSIAASRYGMVRYFARRLNASSVLMMLR</sequence>
<organism evidence="4 5">
    <name type="scientific">Ceriporiopsis subvermispora (strain B)</name>
    <name type="common">White-rot fungus</name>
    <name type="synonym">Gelatoporia subvermispora</name>
    <dbReference type="NCBI Taxonomy" id="914234"/>
    <lineage>
        <taxon>Eukaryota</taxon>
        <taxon>Fungi</taxon>
        <taxon>Dikarya</taxon>
        <taxon>Basidiomycota</taxon>
        <taxon>Agaricomycotina</taxon>
        <taxon>Agaricomycetes</taxon>
        <taxon>Polyporales</taxon>
        <taxon>Gelatoporiaceae</taxon>
        <taxon>Gelatoporia</taxon>
    </lineage>
</organism>
<keyword evidence="2" id="KW-1133">Transmembrane helix</keyword>
<dbReference type="Proteomes" id="UP000016930">
    <property type="component" value="Unassembled WGS sequence"/>
</dbReference>
<dbReference type="EMBL" id="KB445793">
    <property type="protein sequence ID" value="EMD40087.1"/>
    <property type="molecule type" value="Genomic_DNA"/>
</dbReference>
<dbReference type="STRING" id="914234.M2RNR6"/>